<evidence type="ECO:0000259" key="1">
    <source>
        <dbReference type="Pfam" id="PF04101"/>
    </source>
</evidence>
<dbReference type="InterPro" id="IPR007235">
    <property type="entry name" value="Glyco_trans_28_C"/>
</dbReference>
<evidence type="ECO:0000313" key="3">
    <source>
        <dbReference type="Proteomes" id="UP000176628"/>
    </source>
</evidence>
<dbReference type="EMBL" id="MFAV01000033">
    <property type="protein sequence ID" value="OGD86124.1"/>
    <property type="molecule type" value="Genomic_DNA"/>
</dbReference>
<sequence length="91" mass="10040">MKRPAILIPLPWAGGCEQQENGKLLEEAGIGQVLPQEELTPDILSQTIKKAIQNLENFKKNAPKAKRLIKLDAAERLAEEVLSLAEGRRLG</sequence>
<dbReference type="PROSITE" id="PS51257">
    <property type="entry name" value="PROKAR_LIPOPROTEIN"/>
    <property type="match status" value="1"/>
</dbReference>
<organism evidence="2 3">
    <name type="scientific">Candidatus Curtissbacteria bacterium RBG_16_39_7</name>
    <dbReference type="NCBI Taxonomy" id="1797707"/>
    <lineage>
        <taxon>Bacteria</taxon>
        <taxon>Candidatus Curtissiibacteriota</taxon>
    </lineage>
</organism>
<evidence type="ECO:0000313" key="2">
    <source>
        <dbReference type="EMBL" id="OGD86124.1"/>
    </source>
</evidence>
<dbReference type="AlphaFoldDB" id="A0A1F5G2V0"/>
<name>A0A1F5G2V0_9BACT</name>
<protein>
    <recommendedName>
        <fullName evidence="1">Glycosyl transferase family 28 C-terminal domain-containing protein</fullName>
    </recommendedName>
</protein>
<proteinExistence type="predicted"/>
<comment type="caution">
    <text evidence="2">The sequence shown here is derived from an EMBL/GenBank/DDBJ whole genome shotgun (WGS) entry which is preliminary data.</text>
</comment>
<dbReference type="GO" id="GO:0016758">
    <property type="term" value="F:hexosyltransferase activity"/>
    <property type="evidence" value="ECO:0007669"/>
    <property type="project" value="InterPro"/>
</dbReference>
<dbReference type="SUPFAM" id="SSF53756">
    <property type="entry name" value="UDP-Glycosyltransferase/glycogen phosphorylase"/>
    <property type="match status" value="1"/>
</dbReference>
<accession>A0A1F5G2V0</accession>
<dbReference type="Pfam" id="PF04101">
    <property type="entry name" value="Glyco_tran_28_C"/>
    <property type="match status" value="1"/>
</dbReference>
<reference evidence="2 3" key="1">
    <citation type="journal article" date="2016" name="Nat. Commun.">
        <title>Thousands of microbial genomes shed light on interconnected biogeochemical processes in an aquifer system.</title>
        <authorList>
            <person name="Anantharaman K."/>
            <person name="Brown C.T."/>
            <person name="Hug L.A."/>
            <person name="Sharon I."/>
            <person name="Castelle C.J."/>
            <person name="Probst A.J."/>
            <person name="Thomas B.C."/>
            <person name="Singh A."/>
            <person name="Wilkins M.J."/>
            <person name="Karaoz U."/>
            <person name="Brodie E.L."/>
            <person name="Williams K.H."/>
            <person name="Hubbard S.S."/>
            <person name="Banfield J.F."/>
        </authorList>
    </citation>
    <scope>NUCLEOTIDE SEQUENCE [LARGE SCALE GENOMIC DNA]</scope>
</reference>
<feature type="domain" description="Glycosyl transferase family 28 C-terminal" evidence="1">
    <location>
        <begin position="3"/>
        <end position="77"/>
    </location>
</feature>
<gene>
    <name evidence="2" type="ORF">A2Z23_00530</name>
</gene>
<dbReference type="Gene3D" id="3.40.50.2000">
    <property type="entry name" value="Glycogen Phosphorylase B"/>
    <property type="match status" value="1"/>
</dbReference>
<dbReference type="Proteomes" id="UP000176628">
    <property type="component" value="Unassembled WGS sequence"/>
</dbReference>